<proteinExistence type="predicted"/>
<dbReference type="PANTHER" id="PTHR44154">
    <property type="entry name" value="QUINONE OXIDOREDUCTASE"/>
    <property type="match status" value="1"/>
</dbReference>
<evidence type="ECO:0000313" key="3">
    <source>
        <dbReference type="EMBL" id="SVD98752.1"/>
    </source>
</evidence>
<dbReference type="SUPFAM" id="SSF50129">
    <property type="entry name" value="GroES-like"/>
    <property type="match status" value="1"/>
</dbReference>
<dbReference type="Pfam" id="PF08240">
    <property type="entry name" value="ADH_N"/>
    <property type="match status" value="1"/>
</dbReference>
<feature type="domain" description="Alcohol dehydrogenase-like N-terminal" evidence="2">
    <location>
        <begin position="27"/>
        <end position="80"/>
    </location>
</feature>
<feature type="non-terminal residue" evidence="3">
    <location>
        <position position="80"/>
    </location>
</feature>
<reference evidence="3" key="1">
    <citation type="submission" date="2018-05" db="EMBL/GenBank/DDBJ databases">
        <authorList>
            <person name="Lanie J.A."/>
            <person name="Ng W.-L."/>
            <person name="Kazmierczak K.M."/>
            <person name="Andrzejewski T.M."/>
            <person name="Davidsen T.M."/>
            <person name="Wayne K.J."/>
            <person name="Tettelin H."/>
            <person name="Glass J.I."/>
            <person name="Rusch D."/>
            <person name="Podicherti R."/>
            <person name="Tsui H.-C.T."/>
            <person name="Winkler M.E."/>
        </authorList>
    </citation>
    <scope>NUCLEOTIDE SEQUENCE</scope>
</reference>
<dbReference type="AlphaFoldDB" id="A0A382ZTF6"/>
<sequence>MRAMICRAWGAPDQLHLEEVEPPQPAADQVRIKISASCVNFADTIMIQGQYQTRPDFPFAPGLEACGEVLECGNGATRFK</sequence>
<dbReference type="InterPro" id="IPR013154">
    <property type="entry name" value="ADH-like_N"/>
</dbReference>
<evidence type="ECO:0000256" key="1">
    <source>
        <dbReference type="ARBA" id="ARBA00022857"/>
    </source>
</evidence>
<gene>
    <name evidence="3" type="ORF">METZ01_LOCUS451606</name>
</gene>
<name>A0A382ZTF6_9ZZZZ</name>
<accession>A0A382ZTF6</accession>
<keyword evidence="1" id="KW-0521">NADP</keyword>
<dbReference type="PANTHER" id="PTHR44154:SF1">
    <property type="entry name" value="QUINONE OXIDOREDUCTASE"/>
    <property type="match status" value="1"/>
</dbReference>
<dbReference type="Gene3D" id="3.90.180.10">
    <property type="entry name" value="Medium-chain alcohol dehydrogenases, catalytic domain"/>
    <property type="match status" value="1"/>
</dbReference>
<organism evidence="3">
    <name type="scientific">marine metagenome</name>
    <dbReference type="NCBI Taxonomy" id="408172"/>
    <lineage>
        <taxon>unclassified sequences</taxon>
        <taxon>metagenomes</taxon>
        <taxon>ecological metagenomes</taxon>
    </lineage>
</organism>
<dbReference type="EMBL" id="UINC01186501">
    <property type="protein sequence ID" value="SVD98752.1"/>
    <property type="molecule type" value="Genomic_DNA"/>
</dbReference>
<dbReference type="InterPro" id="IPR011032">
    <property type="entry name" value="GroES-like_sf"/>
</dbReference>
<protein>
    <recommendedName>
        <fullName evidence="2">Alcohol dehydrogenase-like N-terminal domain-containing protein</fullName>
    </recommendedName>
</protein>
<evidence type="ECO:0000259" key="2">
    <source>
        <dbReference type="Pfam" id="PF08240"/>
    </source>
</evidence>
<dbReference type="InterPro" id="IPR051603">
    <property type="entry name" value="Zinc-ADH_QOR/CCCR"/>
</dbReference>